<organism evidence="1 2">
    <name type="scientific">Rhododendron molle</name>
    <name type="common">Chinese azalea</name>
    <name type="synonym">Azalea mollis</name>
    <dbReference type="NCBI Taxonomy" id="49168"/>
    <lineage>
        <taxon>Eukaryota</taxon>
        <taxon>Viridiplantae</taxon>
        <taxon>Streptophyta</taxon>
        <taxon>Embryophyta</taxon>
        <taxon>Tracheophyta</taxon>
        <taxon>Spermatophyta</taxon>
        <taxon>Magnoliopsida</taxon>
        <taxon>eudicotyledons</taxon>
        <taxon>Gunneridae</taxon>
        <taxon>Pentapetalae</taxon>
        <taxon>asterids</taxon>
        <taxon>Ericales</taxon>
        <taxon>Ericaceae</taxon>
        <taxon>Ericoideae</taxon>
        <taxon>Rhodoreae</taxon>
        <taxon>Rhododendron</taxon>
    </lineage>
</organism>
<sequence>MLSRSWVSQVLSTTTGVQDKRIWARNPNGKFSVKSVYVIAKEIEQRTGNDARGWTSGGGGEEGTSDFGGDKWKMFGLFVVICWNLWKARNDWVFKQVRVEEAKVIADALKEFDEVYQANLKVTSGPTSQIMANPTGWVPPEMGVLKINIDGAYIASTGKARGGCGKRFLWQVAVSGSYSYFECYFSGIGRGFRFPFCDLDSYQVWDRVAHDATKYALSVKPPETWGKEIFPPGFHGMLLLNFPICSN</sequence>
<comment type="caution">
    <text evidence="1">The sequence shown here is derived from an EMBL/GenBank/DDBJ whole genome shotgun (WGS) entry which is preliminary data.</text>
</comment>
<gene>
    <name evidence="1" type="ORF">RHMOL_Rhmol06G0214100</name>
</gene>
<dbReference type="EMBL" id="CM046393">
    <property type="protein sequence ID" value="KAI8551786.1"/>
    <property type="molecule type" value="Genomic_DNA"/>
</dbReference>
<accession>A0ACC0NEU1</accession>
<protein>
    <submittedName>
        <fullName evidence="1">Uncharacterized protein</fullName>
    </submittedName>
</protein>
<dbReference type="Proteomes" id="UP001062846">
    <property type="component" value="Chromosome 6"/>
</dbReference>
<proteinExistence type="predicted"/>
<reference evidence="1" key="1">
    <citation type="submission" date="2022-02" db="EMBL/GenBank/DDBJ databases">
        <title>Plant Genome Project.</title>
        <authorList>
            <person name="Zhang R.-G."/>
        </authorList>
    </citation>
    <scope>NUCLEOTIDE SEQUENCE</scope>
    <source>
        <strain evidence="1">AT1</strain>
    </source>
</reference>
<keyword evidence="2" id="KW-1185">Reference proteome</keyword>
<evidence type="ECO:0000313" key="1">
    <source>
        <dbReference type="EMBL" id="KAI8551786.1"/>
    </source>
</evidence>
<name>A0ACC0NEU1_RHOML</name>
<evidence type="ECO:0000313" key="2">
    <source>
        <dbReference type="Proteomes" id="UP001062846"/>
    </source>
</evidence>